<dbReference type="InterPro" id="IPR016776">
    <property type="entry name" value="ApeP-like_dehydratase"/>
</dbReference>
<accession>A6GBD8</accession>
<sequence>MSAEAASAEALAALPAMAELVPHDPPMLLVDAITAWTPTTATVVTKIRAGSPFVVDGRVPASFGLEYMAQAVAAAKGAARHLGAGEASTDAQAPIGMLLGSRELRLMVESFAVGDALEIHVEREYDDGTLARYVCELRRARSETEEAGELLAGASLTVMIVDESSTDEPGGEVR</sequence>
<dbReference type="OrthoDB" id="9800188at2"/>
<name>A6GBD8_9BACT</name>
<evidence type="ECO:0000313" key="2">
    <source>
        <dbReference type="Proteomes" id="UP000005801"/>
    </source>
</evidence>
<dbReference type="Pfam" id="PF22817">
    <property type="entry name" value="ApeP-like"/>
    <property type="match status" value="1"/>
</dbReference>
<dbReference type="EMBL" id="ABCS01000057">
    <property type="protein sequence ID" value="EDM76847.1"/>
    <property type="molecule type" value="Genomic_DNA"/>
</dbReference>
<gene>
    <name evidence="1" type="ORF">PPSIR1_04543</name>
</gene>
<reference evidence="1 2" key="1">
    <citation type="submission" date="2007-06" db="EMBL/GenBank/DDBJ databases">
        <authorList>
            <person name="Shimkets L."/>
            <person name="Ferriera S."/>
            <person name="Johnson J."/>
            <person name="Kravitz S."/>
            <person name="Beeson K."/>
            <person name="Sutton G."/>
            <person name="Rogers Y.-H."/>
            <person name="Friedman R."/>
            <person name="Frazier M."/>
            <person name="Venter J.C."/>
        </authorList>
    </citation>
    <scope>NUCLEOTIDE SEQUENCE [LARGE SCALE GENOMIC DNA]</scope>
    <source>
        <strain evidence="1 2">SIR-1</strain>
    </source>
</reference>
<dbReference type="SUPFAM" id="SSF54637">
    <property type="entry name" value="Thioesterase/thiol ester dehydrase-isomerase"/>
    <property type="match status" value="1"/>
</dbReference>
<organism evidence="1 2">
    <name type="scientific">Plesiocystis pacifica SIR-1</name>
    <dbReference type="NCBI Taxonomy" id="391625"/>
    <lineage>
        <taxon>Bacteria</taxon>
        <taxon>Pseudomonadati</taxon>
        <taxon>Myxococcota</taxon>
        <taxon>Polyangia</taxon>
        <taxon>Nannocystales</taxon>
        <taxon>Nannocystaceae</taxon>
        <taxon>Plesiocystis</taxon>
    </lineage>
</organism>
<protein>
    <submittedName>
        <fullName evidence="1">Uncharacterized protein</fullName>
    </submittedName>
</protein>
<dbReference type="Gene3D" id="3.10.129.10">
    <property type="entry name" value="Hotdog Thioesterase"/>
    <property type="match status" value="1"/>
</dbReference>
<proteinExistence type="predicted"/>
<dbReference type="eggNOG" id="COG4706">
    <property type="taxonomic scope" value="Bacteria"/>
</dbReference>
<dbReference type="STRING" id="391625.PPSIR1_04543"/>
<dbReference type="Proteomes" id="UP000005801">
    <property type="component" value="Unassembled WGS sequence"/>
</dbReference>
<dbReference type="InterPro" id="IPR029069">
    <property type="entry name" value="HotDog_dom_sf"/>
</dbReference>
<comment type="caution">
    <text evidence="1">The sequence shown here is derived from an EMBL/GenBank/DDBJ whole genome shotgun (WGS) entry which is preliminary data.</text>
</comment>
<evidence type="ECO:0000313" key="1">
    <source>
        <dbReference type="EMBL" id="EDM76847.1"/>
    </source>
</evidence>
<keyword evidence="2" id="KW-1185">Reference proteome</keyword>
<dbReference type="AlphaFoldDB" id="A6GBD8"/>
<dbReference type="RefSeq" id="WP_006974029.1">
    <property type="nucleotide sequence ID" value="NZ_ABCS01000057.1"/>
</dbReference>